<name>A0ABR8NEF3_9ACTN</name>
<comment type="caution">
    <text evidence="10">The sequence shown here is derived from an EMBL/GenBank/DDBJ whole genome shotgun (WGS) entry which is preliminary data.</text>
</comment>
<feature type="active site" evidence="8">
    <location>
        <position position="281"/>
    </location>
</feature>
<dbReference type="InterPro" id="IPR000819">
    <property type="entry name" value="Peptidase_M17_C"/>
</dbReference>
<dbReference type="InterPro" id="IPR043472">
    <property type="entry name" value="Macro_dom-like"/>
</dbReference>
<evidence type="ECO:0000259" key="9">
    <source>
        <dbReference type="PROSITE" id="PS00631"/>
    </source>
</evidence>
<dbReference type="RefSeq" id="WP_191195912.1">
    <property type="nucleotide sequence ID" value="NZ_JACXYZ010000002.1"/>
</dbReference>
<dbReference type="Proteomes" id="UP000618818">
    <property type="component" value="Unassembled WGS sequence"/>
</dbReference>
<feature type="binding site" evidence="8">
    <location>
        <position position="353"/>
    </location>
    <ligand>
        <name>Mn(2+)</name>
        <dbReference type="ChEBI" id="CHEBI:29035"/>
        <label>2</label>
    </ligand>
</feature>
<dbReference type="PANTHER" id="PTHR11963:SF23">
    <property type="entry name" value="CYTOSOL AMINOPEPTIDASE"/>
    <property type="match status" value="1"/>
</dbReference>
<feature type="binding site" evidence="8">
    <location>
        <position position="274"/>
    </location>
    <ligand>
        <name>Mn(2+)</name>
        <dbReference type="ChEBI" id="CHEBI:29035"/>
        <label>1</label>
    </ligand>
</feature>
<evidence type="ECO:0000256" key="3">
    <source>
        <dbReference type="ARBA" id="ARBA00009528"/>
    </source>
</evidence>
<keyword evidence="8" id="KW-0479">Metal-binding</keyword>
<dbReference type="EC" id="3.4.11.10" evidence="8"/>
<dbReference type="SUPFAM" id="SSF52949">
    <property type="entry name" value="Macro domain-like"/>
    <property type="match status" value="1"/>
</dbReference>
<dbReference type="Gene3D" id="3.40.630.10">
    <property type="entry name" value="Zn peptidases"/>
    <property type="match status" value="1"/>
</dbReference>
<keyword evidence="8" id="KW-0963">Cytoplasm</keyword>
<comment type="similarity">
    <text evidence="3 8">Belongs to the peptidase M17 family.</text>
</comment>
<evidence type="ECO:0000256" key="2">
    <source>
        <dbReference type="ARBA" id="ARBA00000967"/>
    </source>
</evidence>
<keyword evidence="6 8" id="KW-0378">Hydrolase</keyword>
<keyword evidence="5 8" id="KW-0645">Protease</keyword>
<comment type="cofactor">
    <cofactor evidence="8">
        <name>Mn(2+)</name>
        <dbReference type="ChEBI" id="CHEBI:29035"/>
    </cofactor>
    <text evidence="8">Binds 2 manganese ions per subunit.</text>
</comment>
<feature type="binding site" evidence="8">
    <location>
        <position position="351"/>
    </location>
    <ligand>
        <name>Mn(2+)</name>
        <dbReference type="ChEBI" id="CHEBI:29035"/>
        <label>1</label>
    </ligand>
</feature>
<evidence type="ECO:0000256" key="4">
    <source>
        <dbReference type="ARBA" id="ARBA00022438"/>
    </source>
</evidence>
<dbReference type="InterPro" id="IPR011356">
    <property type="entry name" value="Leucine_aapep/pepB"/>
</dbReference>
<dbReference type="SUPFAM" id="SSF53187">
    <property type="entry name" value="Zn-dependent exopeptidases"/>
    <property type="match status" value="1"/>
</dbReference>
<dbReference type="InterPro" id="IPR008283">
    <property type="entry name" value="Peptidase_M17_N"/>
</dbReference>
<dbReference type="GO" id="GO:0004177">
    <property type="term" value="F:aminopeptidase activity"/>
    <property type="evidence" value="ECO:0007669"/>
    <property type="project" value="UniProtKB-KW"/>
</dbReference>
<sequence>MPRVTTYALRSASPAKTRADAVVVGVVAGPKGPRLCDAAADVSAAYGRRLRPFLSTMGVTGKAGEAVRTPTRDEVNAPLLVFVGLGEDPTDPIAVRRAAGVAARNVPNAASVALALPSDTPELVAAVVEGHRLGGYTFTAYKSTKSETTEPNDVVVLTAIARKADAVAALERAEVLADAVALARDWVNTPPRDCTPPLLAELVTAAHKEVTKGRGAPKVKLEVFDHEQLAEMGCGGILSVGDSSDAPSRLVKLTWAPQDAVAHLALVGKGVTFDSGGLTIKPSASMVNMKGDMAGAASVVAATLAIARLGLPVKVTAFAPMAENMVSGTATRPGDVITMHNGSTVEIANTDAEGRMLLGDALSLAVQEEPDVVVDIATLTGHMQLALGDKVGAVMGTDGEVQVVLAAGRAAGEQHWPMPIPEEMKERINSSKVADLLQHDWVRWGGGLYASAFLREFTGGLPWAHLDIAGKEMNTGGPYGHVPSGATGFGVTTLVEIARSLTEGRSED</sequence>
<protein>
    <recommendedName>
        <fullName evidence="8">Probable cytosol aminopeptidase</fullName>
        <ecNumber evidence="8">3.4.11.1</ecNumber>
    </recommendedName>
    <alternativeName>
        <fullName evidence="8">Leucine aminopeptidase</fullName>
        <shortName evidence="8">LAP</shortName>
        <ecNumber evidence="8">3.4.11.10</ecNumber>
    </alternativeName>
    <alternativeName>
        <fullName evidence="8">Leucyl aminopeptidase</fullName>
    </alternativeName>
</protein>
<feature type="binding site" evidence="8">
    <location>
        <position position="292"/>
    </location>
    <ligand>
        <name>Mn(2+)</name>
        <dbReference type="ChEBI" id="CHEBI:29035"/>
        <label>2</label>
    </ligand>
</feature>
<dbReference type="Pfam" id="PF02789">
    <property type="entry name" value="Peptidase_M17_N"/>
    <property type="match status" value="1"/>
</dbReference>
<evidence type="ECO:0000313" key="10">
    <source>
        <dbReference type="EMBL" id="MBD3926071.1"/>
    </source>
</evidence>
<comment type="function">
    <text evidence="7 8">Presumably involved in the processing and regular turnover of intracellular proteins. Catalyzes the removal of unsubstituted N-terminal amino acids from various peptides.</text>
</comment>
<comment type="catalytic activity">
    <reaction evidence="1 8">
        <text>Release of an N-terminal amino acid, Xaa-|-Yaa-, in which Xaa is preferably Leu, but may be other amino acids including Pro although not Arg or Lys, and Yaa may be Pro. Amino acid amides and methyl esters are also readily hydrolyzed, but rates on arylamides are exceedingly low.</text>
        <dbReference type="EC" id="3.4.11.1"/>
    </reaction>
</comment>
<dbReference type="PROSITE" id="PS00631">
    <property type="entry name" value="CYTOSOL_AP"/>
    <property type="match status" value="1"/>
</dbReference>
<evidence type="ECO:0000256" key="6">
    <source>
        <dbReference type="ARBA" id="ARBA00022801"/>
    </source>
</evidence>
<keyword evidence="4 8" id="KW-0031">Aminopeptidase</keyword>
<organism evidence="10 11">
    <name type="scientific">Nocardioides cavernae</name>
    <dbReference type="NCBI Taxonomy" id="1921566"/>
    <lineage>
        <taxon>Bacteria</taxon>
        <taxon>Bacillati</taxon>
        <taxon>Actinomycetota</taxon>
        <taxon>Actinomycetes</taxon>
        <taxon>Propionibacteriales</taxon>
        <taxon>Nocardioidaceae</taxon>
        <taxon>Nocardioides</taxon>
    </lineage>
</organism>
<feature type="binding site" evidence="8">
    <location>
        <position position="274"/>
    </location>
    <ligand>
        <name>Mn(2+)</name>
        <dbReference type="ChEBI" id="CHEBI:29035"/>
        <label>2</label>
    </ligand>
</feature>
<dbReference type="Gene3D" id="3.40.220.10">
    <property type="entry name" value="Leucine Aminopeptidase, subunit E, domain 1"/>
    <property type="match status" value="1"/>
</dbReference>
<evidence type="ECO:0000256" key="7">
    <source>
        <dbReference type="ARBA" id="ARBA00049972"/>
    </source>
</evidence>
<evidence type="ECO:0000313" key="11">
    <source>
        <dbReference type="Proteomes" id="UP000618818"/>
    </source>
</evidence>
<dbReference type="HAMAP" id="MF_00181">
    <property type="entry name" value="Cytosol_peptidase_M17"/>
    <property type="match status" value="1"/>
</dbReference>
<keyword evidence="11" id="KW-1185">Reference proteome</keyword>
<dbReference type="Pfam" id="PF00883">
    <property type="entry name" value="Peptidase_M17"/>
    <property type="match status" value="1"/>
</dbReference>
<dbReference type="PANTHER" id="PTHR11963">
    <property type="entry name" value="LEUCINE AMINOPEPTIDASE-RELATED"/>
    <property type="match status" value="1"/>
</dbReference>
<dbReference type="EMBL" id="JACXYZ010000002">
    <property type="protein sequence ID" value="MBD3926071.1"/>
    <property type="molecule type" value="Genomic_DNA"/>
</dbReference>
<feature type="domain" description="Cytosol aminopeptidase" evidence="9">
    <location>
        <begin position="349"/>
        <end position="356"/>
    </location>
</feature>
<proteinExistence type="inferred from homology"/>
<dbReference type="InterPro" id="IPR023042">
    <property type="entry name" value="Peptidase_M17_leu_NH2_pept"/>
</dbReference>
<feature type="binding site" evidence="8">
    <location>
        <position position="269"/>
    </location>
    <ligand>
        <name>Mn(2+)</name>
        <dbReference type="ChEBI" id="CHEBI:29035"/>
        <label>2</label>
    </ligand>
</feature>
<reference evidence="10 11" key="1">
    <citation type="submission" date="2020-09" db="EMBL/GenBank/DDBJ databases">
        <title>novel species in genus Nocardioides.</title>
        <authorList>
            <person name="Zhang G."/>
        </authorList>
    </citation>
    <scope>NUCLEOTIDE SEQUENCE [LARGE SCALE GENOMIC DNA]</scope>
    <source>
        <strain evidence="10 11">KCTC 39551</strain>
    </source>
</reference>
<comment type="catalytic activity">
    <reaction evidence="2 8">
        <text>Release of an N-terminal amino acid, preferentially leucine, but not glutamic or aspartic acids.</text>
        <dbReference type="EC" id="3.4.11.10"/>
    </reaction>
</comment>
<dbReference type="EC" id="3.4.11.1" evidence="8"/>
<keyword evidence="8" id="KW-0464">Manganese</keyword>
<accession>A0ABR8NEF3</accession>
<evidence type="ECO:0000256" key="8">
    <source>
        <dbReference type="HAMAP-Rule" id="MF_00181"/>
    </source>
</evidence>
<dbReference type="NCBIfam" id="NF002073">
    <property type="entry name" value="PRK00913.1-2"/>
    <property type="match status" value="1"/>
</dbReference>
<feature type="binding site" evidence="8">
    <location>
        <position position="353"/>
    </location>
    <ligand>
        <name>Mn(2+)</name>
        <dbReference type="ChEBI" id="CHEBI:29035"/>
        <label>1</label>
    </ligand>
</feature>
<dbReference type="CDD" id="cd00433">
    <property type="entry name" value="Peptidase_M17"/>
    <property type="match status" value="1"/>
</dbReference>
<dbReference type="PRINTS" id="PR00481">
    <property type="entry name" value="LAMNOPPTDASE"/>
</dbReference>
<gene>
    <name evidence="8" type="primary">pepA</name>
    <name evidence="10" type="ORF">IEZ26_15715</name>
</gene>
<evidence type="ECO:0000256" key="1">
    <source>
        <dbReference type="ARBA" id="ARBA00000135"/>
    </source>
</evidence>
<feature type="active site" evidence="8">
    <location>
        <position position="355"/>
    </location>
</feature>
<comment type="subcellular location">
    <subcellularLocation>
        <location evidence="8">Cytoplasm</location>
    </subcellularLocation>
</comment>
<evidence type="ECO:0000256" key="5">
    <source>
        <dbReference type="ARBA" id="ARBA00022670"/>
    </source>
</evidence>